<evidence type="ECO:0000256" key="6">
    <source>
        <dbReference type="SAM" id="MobiDB-lite"/>
    </source>
</evidence>
<keyword evidence="1" id="KW-0479">Metal-binding</keyword>
<dbReference type="GO" id="GO:0003700">
    <property type="term" value="F:DNA-binding transcription factor activity"/>
    <property type="evidence" value="ECO:0007669"/>
    <property type="project" value="UniProtKB-UniRule"/>
</dbReference>
<evidence type="ECO:0000313" key="9">
    <source>
        <dbReference type="Proteomes" id="UP000694701"/>
    </source>
</evidence>
<keyword evidence="5" id="KW-0175">Coiled coil</keyword>
<dbReference type="GO" id="GO:0000978">
    <property type="term" value="F:RNA polymerase II cis-regulatory region sequence-specific DNA binding"/>
    <property type="evidence" value="ECO:0007669"/>
    <property type="project" value="TreeGrafter"/>
</dbReference>
<dbReference type="PANTHER" id="PTHR46600">
    <property type="entry name" value="THAP DOMAIN-CONTAINING"/>
    <property type="match status" value="1"/>
</dbReference>
<organism evidence="8 9">
    <name type="scientific">Cyprinus carpio</name>
    <name type="common">Common carp</name>
    <dbReference type="NCBI Taxonomy" id="7962"/>
    <lineage>
        <taxon>Eukaryota</taxon>
        <taxon>Metazoa</taxon>
        <taxon>Chordata</taxon>
        <taxon>Craniata</taxon>
        <taxon>Vertebrata</taxon>
        <taxon>Euteleostomi</taxon>
        <taxon>Actinopterygii</taxon>
        <taxon>Neopterygii</taxon>
        <taxon>Teleostei</taxon>
        <taxon>Ostariophysi</taxon>
        <taxon>Cypriniformes</taxon>
        <taxon>Cyprinidae</taxon>
        <taxon>Cyprininae</taxon>
        <taxon>Cyprinus</taxon>
    </lineage>
</organism>
<keyword evidence="2" id="KW-0863">Zinc-finger</keyword>
<feature type="region of interest" description="Disordered" evidence="6">
    <location>
        <begin position="138"/>
        <end position="165"/>
    </location>
</feature>
<dbReference type="InterPro" id="IPR006612">
    <property type="entry name" value="THAP_Znf"/>
</dbReference>
<evidence type="ECO:0000256" key="4">
    <source>
        <dbReference type="ARBA" id="ARBA00023125"/>
    </source>
</evidence>
<dbReference type="PANTHER" id="PTHR46600:SF7">
    <property type="entry name" value="SI:DKEY-228B2.6-RELATED"/>
    <property type="match status" value="1"/>
</dbReference>
<dbReference type="GO" id="GO:0005654">
    <property type="term" value="C:nucleoplasm"/>
    <property type="evidence" value="ECO:0007669"/>
    <property type="project" value="UniProtKB-SubCell"/>
</dbReference>
<reference evidence="8" key="1">
    <citation type="submission" date="2025-08" db="UniProtKB">
        <authorList>
            <consortium name="Ensembl"/>
        </authorList>
    </citation>
    <scope>IDENTIFICATION</scope>
</reference>
<keyword evidence="5" id="KW-0805">Transcription regulation</keyword>
<evidence type="ECO:0000256" key="2">
    <source>
        <dbReference type="ARBA" id="ARBA00022771"/>
    </source>
</evidence>
<keyword evidence="5" id="KW-0539">Nucleus</keyword>
<keyword evidence="3" id="KW-0862">Zinc</keyword>
<evidence type="ECO:0000256" key="5">
    <source>
        <dbReference type="RuleBase" id="RU369073"/>
    </source>
</evidence>
<name>A0A8C2F2Q1_CYPCA</name>
<evidence type="ECO:0000259" key="7">
    <source>
        <dbReference type="SMART" id="SM00980"/>
    </source>
</evidence>
<evidence type="ECO:0000313" key="8">
    <source>
        <dbReference type="Ensembl" id="ENSCCRP00020049206.1"/>
    </source>
</evidence>
<feature type="domain" description="THAP-type" evidence="7">
    <location>
        <begin position="26"/>
        <end position="101"/>
    </location>
</feature>
<keyword evidence="5" id="KW-0131">Cell cycle</keyword>
<sequence>MIGTVLFSDPVTNTHLHTLTASFTHTLCVYPGCLNRRKRKQLRMLARTHPGVVSFHAFPFSDPSLLKVCSDHFSPDDFTNPGVDRIVLTSSAVPTVFHIQRRCVNNVFVCVLSICKAAAVDCEPDDLNISMLSLDPPSEKKDVSFVPHSSSSASSTTTTTDEEEEQTCQERKWIVNESALMQQFRRCQDCGALISGKNITSVGSQISVIWQCEQGHKGHWKSCSDVQIPINLQDNASRLPKHSS</sequence>
<dbReference type="GO" id="GO:0008270">
    <property type="term" value="F:zinc ion binding"/>
    <property type="evidence" value="ECO:0007669"/>
    <property type="project" value="UniProtKB-KW"/>
</dbReference>
<dbReference type="AlphaFoldDB" id="A0A8C2F2Q1"/>
<keyword evidence="5" id="KW-0804">Transcription</keyword>
<dbReference type="SMART" id="SM00980">
    <property type="entry name" value="THAP"/>
    <property type="match status" value="1"/>
</dbReference>
<comment type="subcellular location">
    <subcellularLocation>
        <location evidence="5">Nucleus</location>
        <location evidence="5">Nucleoplasm</location>
    </subcellularLocation>
</comment>
<dbReference type="Pfam" id="PF05485">
    <property type="entry name" value="THAP"/>
    <property type="match status" value="1"/>
</dbReference>
<comment type="function">
    <text evidence="5">DNA-binding transcription regulator that regulates endothelial cell proliferation and G1/S cell-cycle progression. Specifically binds the 5'-[AT]NTNN[GT]GGCA[AGT]-3' core DNA sequence and acts by modulating expression of pRB-E2F cell-cycle target genes.</text>
</comment>
<dbReference type="Proteomes" id="UP000694701">
    <property type="component" value="Unplaced"/>
</dbReference>
<proteinExistence type="inferred from homology"/>
<evidence type="ECO:0000256" key="1">
    <source>
        <dbReference type="ARBA" id="ARBA00022723"/>
    </source>
</evidence>
<evidence type="ECO:0000256" key="3">
    <source>
        <dbReference type="ARBA" id="ARBA00022833"/>
    </source>
</evidence>
<keyword evidence="4 5" id="KW-0238">DNA-binding</keyword>
<dbReference type="InterPro" id="IPR026516">
    <property type="entry name" value="THAP1/10"/>
</dbReference>
<dbReference type="GO" id="GO:0006357">
    <property type="term" value="P:regulation of transcription by RNA polymerase II"/>
    <property type="evidence" value="ECO:0007669"/>
    <property type="project" value="TreeGrafter"/>
</dbReference>
<feature type="compositionally biased region" description="Low complexity" evidence="6">
    <location>
        <begin position="149"/>
        <end position="159"/>
    </location>
</feature>
<dbReference type="SUPFAM" id="SSF57716">
    <property type="entry name" value="Glucocorticoid receptor-like (DNA-binding domain)"/>
    <property type="match status" value="1"/>
</dbReference>
<dbReference type="GO" id="GO:0001935">
    <property type="term" value="P:endothelial cell proliferation"/>
    <property type="evidence" value="ECO:0007669"/>
    <property type="project" value="UniProtKB-UniRule"/>
</dbReference>
<accession>A0A8C2F2Q1</accession>
<comment type="similarity">
    <text evidence="5">Belongs to the THAP1 family.</text>
</comment>
<dbReference type="Ensembl" id="ENSCCRT00020053638.1">
    <property type="protein sequence ID" value="ENSCCRP00020049206.1"/>
    <property type="gene ID" value="ENSCCRG00020021867.1"/>
</dbReference>
<protein>
    <recommendedName>
        <fullName evidence="5">THAP domain-containing protein 1</fullName>
    </recommendedName>
</protein>